<evidence type="ECO:0000313" key="5">
    <source>
        <dbReference type="Proteomes" id="UP000678393"/>
    </source>
</evidence>
<dbReference type="Proteomes" id="UP000678393">
    <property type="component" value="Unassembled WGS sequence"/>
</dbReference>
<evidence type="ECO:0000313" key="4">
    <source>
        <dbReference type="EMBL" id="CAG5115505.1"/>
    </source>
</evidence>
<sequence>MNAVLSLMVQSVTDSVRTSLRVPFLLSRLNKGSHSEFSSSTNTAETVIDPEMRHFMIVGLGNHGMDGTRHNVGMMAVDRLAARLQLDWQKSVGHHGGFICSTVLKSGSQPFKVTLLKPKTFMNISGTSVAKAVKALSVALQDIYLVHDELDRNLGKFHIKERGSAGGHNGVLSCISCLGSDEILRLRIGISRPACKSEIITYVLSKFSDQELAVVGVTIDQAIDALLRHMENRLSETVT</sequence>
<organism evidence="4 5">
    <name type="scientific">Candidula unifasciata</name>
    <dbReference type="NCBI Taxonomy" id="100452"/>
    <lineage>
        <taxon>Eukaryota</taxon>
        <taxon>Metazoa</taxon>
        <taxon>Spiralia</taxon>
        <taxon>Lophotrochozoa</taxon>
        <taxon>Mollusca</taxon>
        <taxon>Gastropoda</taxon>
        <taxon>Heterobranchia</taxon>
        <taxon>Euthyneura</taxon>
        <taxon>Panpulmonata</taxon>
        <taxon>Eupulmonata</taxon>
        <taxon>Stylommatophora</taxon>
        <taxon>Helicina</taxon>
        <taxon>Helicoidea</taxon>
        <taxon>Geomitridae</taxon>
        <taxon>Candidula</taxon>
    </lineage>
</organism>
<dbReference type="NCBIfam" id="TIGR00447">
    <property type="entry name" value="pth"/>
    <property type="match status" value="1"/>
</dbReference>
<keyword evidence="1" id="KW-0820">tRNA-binding</keyword>
<dbReference type="Gene3D" id="3.40.50.1470">
    <property type="entry name" value="Peptidyl-tRNA hydrolase"/>
    <property type="match status" value="1"/>
</dbReference>
<dbReference type="PANTHER" id="PTHR17224:SF1">
    <property type="entry name" value="PEPTIDYL-TRNA HYDROLASE"/>
    <property type="match status" value="1"/>
</dbReference>
<evidence type="ECO:0000256" key="3">
    <source>
        <dbReference type="ARBA" id="ARBA00022884"/>
    </source>
</evidence>
<comment type="caution">
    <text evidence="4">The sequence shown here is derived from an EMBL/GenBank/DDBJ whole genome shotgun (WGS) entry which is preliminary data.</text>
</comment>
<dbReference type="OrthoDB" id="1711136at2759"/>
<protein>
    <recommendedName>
        <fullName evidence="6">Peptidyl-tRNA hydrolase</fullName>
    </recommendedName>
</protein>
<dbReference type="Pfam" id="PF01195">
    <property type="entry name" value="Pept_tRNA_hydro"/>
    <property type="match status" value="1"/>
</dbReference>
<dbReference type="AlphaFoldDB" id="A0A8S3YJ13"/>
<dbReference type="SUPFAM" id="SSF53178">
    <property type="entry name" value="Peptidyl-tRNA hydrolase-like"/>
    <property type="match status" value="1"/>
</dbReference>
<name>A0A8S3YJ13_9EUPU</name>
<dbReference type="GO" id="GO:0004045">
    <property type="term" value="F:peptidyl-tRNA hydrolase activity"/>
    <property type="evidence" value="ECO:0007669"/>
    <property type="project" value="InterPro"/>
</dbReference>
<evidence type="ECO:0008006" key="6">
    <source>
        <dbReference type="Google" id="ProtNLM"/>
    </source>
</evidence>
<evidence type="ECO:0000256" key="2">
    <source>
        <dbReference type="ARBA" id="ARBA00022801"/>
    </source>
</evidence>
<evidence type="ECO:0000256" key="1">
    <source>
        <dbReference type="ARBA" id="ARBA00022555"/>
    </source>
</evidence>
<gene>
    <name evidence="4" type="ORF">CUNI_LOCUS1063</name>
</gene>
<reference evidence="4" key="1">
    <citation type="submission" date="2021-04" db="EMBL/GenBank/DDBJ databases">
        <authorList>
            <consortium name="Molecular Ecology Group"/>
        </authorList>
    </citation>
    <scope>NUCLEOTIDE SEQUENCE</scope>
</reference>
<dbReference type="InterPro" id="IPR001328">
    <property type="entry name" value="Pept_tRNA_hydro"/>
</dbReference>
<accession>A0A8S3YJ13</accession>
<keyword evidence="5" id="KW-1185">Reference proteome</keyword>
<dbReference type="InterPro" id="IPR036416">
    <property type="entry name" value="Pept_tRNA_hydro_sf"/>
</dbReference>
<dbReference type="GO" id="GO:0000049">
    <property type="term" value="F:tRNA binding"/>
    <property type="evidence" value="ECO:0007669"/>
    <property type="project" value="UniProtKB-KW"/>
</dbReference>
<keyword evidence="3" id="KW-0694">RNA-binding</keyword>
<proteinExistence type="predicted"/>
<dbReference type="CDD" id="cd00462">
    <property type="entry name" value="PTH"/>
    <property type="match status" value="1"/>
</dbReference>
<dbReference type="PANTHER" id="PTHR17224">
    <property type="entry name" value="PEPTIDYL-TRNA HYDROLASE"/>
    <property type="match status" value="1"/>
</dbReference>
<keyword evidence="2" id="KW-0378">Hydrolase</keyword>
<dbReference type="EMBL" id="CAJHNH020000125">
    <property type="protein sequence ID" value="CAG5115505.1"/>
    <property type="molecule type" value="Genomic_DNA"/>
</dbReference>